<keyword evidence="1" id="KW-1133">Transmembrane helix</keyword>
<feature type="transmembrane region" description="Helical" evidence="1">
    <location>
        <begin position="154"/>
        <end position="173"/>
    </location>
</feature>
<dbReference type="EMBL" id="CP035493">
    <property type="protein sequence ID" value="QAY69804.1"/>
    <property type="molecule type" value="Genomic_DNA"/>
</dbReference>
<keyword evidence="1" id="KW-0812">Transmembrane</keyword>
<organism evidence="2 3">
    <name type="scientific">Xylanimonas protaetiae</name>
    <dbReference type="NCBI Taxonomy" id="2509457"/>
    <lineage>
        <taxon>Bacteria</taxon>
        <taxon>Bacillati</taxon>
        <taxon>Actinomycetota</taxon>
        <taxon>Actinomycetes</taxon>
        <taxon>Micrococcales</taxon>
        <taxon>Promicromonosporaceae</taxon>
        <taxon>Xylanimonas</taxon>
    </lineage>
</organism>
<feature type="transmembrane region" description="Helical" evidence="1">
    <location>
        <begin position="107"/>
        <end position="123"/>
    </location>
</feature>
<feature type="transmembrane region" description="Helical" evidence="1">
    <location>
        <begin position="185"/>
        <end position="208"/>
    </location>
</feature>
<gene>
    <name evidence="2" type="ORF">ET471_06930</name>
</gene>
<sequence length="220" mass="22535">MQSIPPSCEPLGPAFWVQPASAWSSLAFVVAGVAILAVAWRRRHTPAGVLQVALGVLTALNGVGSVVQHGPAPVWNPVLHDPPLMGALALVAADGIADLTGRRLRHGWWVAPTAACVVLAALWPGVSAAAQSAVAVVAVGVTLLRAGRRPAIRARAVTAMALLGVGGVVGTLSRPGWPWCDPSSAWFAAGWSGHAVWHVLAAVALWVLAPAIGRRTSQGG</sequence>
<evidence type="ECO:0000313" key="2">
    <source>
        <dbReference type="EMBL" id="QAY69804.1"/>
    </source>
</evidence>
<keyword evidence="1" id="KW-0472">Membrane</keyword>
<accession>A0A4P6F2R5</accession>
<proteinExistence type="predicted"/>
<name>A0A4P6F2R5_9MICO</name>
<dbReference type="RefSeq" id="WP_129187194.1">
    <property type="nucleotide sequence ID" value="NZ_CP035493.1"/>
</dbReference>
<evidence type="ECO:0000313" key="3">
    <source>
        <dbReference type="Proteomes" id="UP000292118"/>
    </source>
</evidence>
<dbReference type="OrthoDB" id="4825424at2"/>
<evidence type="ECO:0000256" key="1">
    <source>
        <dbReference type="SAM" id="Phobius"/>
    </source>
</evidence>
<dbReference type="AlphaFoldDB" id="A0A4P6F2R5"/>
<reference evidence="2 3" key="1">
    <citation type="submission" date="2019-01" db="EMBL/GenBank/DDBJ databases">
        <title>Genome sequencing of strain FW10M-9.</title>
        <authorList>
            <person name="Heo J."/>
            <person name="Kim S.-J."/>
            <person name="Kim J.-S."/>
            <person name="Hong S.-B."/>
            <person name="Kwon S.-W."/>
        </authorList>
    </citation>
    <scope>NUCLEOTIDE SEQUENCE [LARGE SCALE GENOMIC DNA]</scope>
    <source>
        <strain evidence="2 3">FW10M-9</strain>
    </source>
</reference>
<feature type="transmembrane region" description="Helical" evidence="1">
    <location>
        <begin position="20"/>
        <end position="40"/>
    </location>
</feature>
<dbReference type="Proteomes" id="UP000292118">
    <property type="component" value="Chromosome"/>
</dbReference>
<evidence type="ECO:0008006" key="4">
    <source>
        <dbReference type="Google" id="ProtNLM"/>
    </source>
</evidence>
<dbReference type="KEGG" id="xya:ET471_06930"/>
<keyword evidence="3" id="KW-1185">Reference proteome</keyword>
<protein>
    <recommendedName>
        <fullName evidence="4">Ceramidase</fullName>
    </recommendedName>
</protein>
<feature type="transmembrane region" description="Helical" evidence="1">
    <location>
        <begin position="47"/>
        <end position="64"/>
    </location>
</feature>